<sequence>MHLIVSALIALATLVLLACAACREAPRRRPARPRPRDTYP</sequence>
<dbReference type="EMBL" id="JBBBNY010000002">
    <property type="protein sequence ID" value="MEI7036179.1"/>
    <property type="molecule type" value="Genomic_DNA"/>
</dbReference>
<protein>
    <submittedName>
        <fullName evidence="1">Uncharacterized protein</fullName>
    </submittedName>
</protein>
<evidence type="ECO:0000313" key="1">
    <source>
        <dbReference type="EMBL" id="MEI7036179.1"/>
    </source>
</evidence>
<keyword evidence="2" id="KW-1185">Reference proteome</keyword>
<dbReference type="Proteomes" id="UP001381174">
    <property type="component" value="Unassembled WGS sequence"/>
</dbReference>
<comment type="caution">
    <text evidence="1">The sequence shown here is derived from an EMBL/GenBank/DDBJ whole genome shotgun (WGS) entry which is preliminary data.</text>
</comment>
<organism evidence="1 2">
    <name type="scientific">Fulvimonas yonginensis</name>
    <dbReference type="NCBI Taxonomy" id="1495200"/>
    <lineage>
        <taxon>Bacteria</taxon>
        <taxon>Pseudomonadati</taxon>
        <taxon>Pseudomonadota</taxon>
        <taxon>Gammaproteobacteria</taxon>
        <taxon>Lysobacterales</taxon>
        <taxon>Rhodanobacteraceae</taxon>
        <taxon>Fulvimonas</taxon>
    </lineage>
</organism>
<name>A0ABU8J9F0_9GAMM</name>
<proteinExistence type="predicted"/>
<reference evidence="1 2" key="1">
    <citation type="journal article" date="2014" name="Int. J. Syst. Evol. Microbiol.">
        <title>Fulvimonas yonginensis sp. nov., isolated from greenhouse soil, and emended description of the genus Fulvimonas.</title>
        <authorList>
            <person name="Ahn J.H."/>
            <person name="Kim S.J."/>
            <person name="Weon H.Y."/>
            <person name="Hong S.B."/>
            <person name="Seok S.J."/>
            <person name="Kwon S.W."/>
        </authorList>
    </citation>
    <scope>NUCLEOTIDE SEQUENCE [LARGE SCALE GENOMIC DNA]</scope>
    <source>
        <strain evidence="1 2">KACC 16952</strain>
    </source>
</reference>
<gene>
    <name evidence="1" type="ORF">WAT24_05330</name>
</gene>
<accession>A0ABU8J9F0</accession>
<evidence type="ECO:0000313" key="2">
    <source>
        <dbReference type="Proteomes" id="UP001381174"/>
    </source>
</evidence>